<dbReference type="PANTHER" id="PTHR12403">
    <property type="entry name" value="TRAFFICKING PROTEIN PARTICLE COMPLEX SUBUNIT 2"/>
    <property type="match status" value="1"/>
</dbReference>
<dbReference type="RefSeq" id="XP_007880499.1">
    <property type="nucleotide sequence ID" value="XM_007882308.1"/>
</dbReference>
<dbReference type="Proteomes" id="UP000053664">
    <property type="component" value="Unassembled WGS sequence"/>
</dbReference>
<accession>A0A061H459</accession>
<dbReference type="GO" id="GO:0006888">
    <property type="term" value="P:endoplasmic reticulum to Golgi vesicle-mediated transport"/>
    <property type="evidence" value="ECO:0007669"/>
    <property type="project" value="InterPro"/>
</dbReference>
<gene>
    <name evidence="1" type="ORF">PFL1_04780</name>
</gene>
<dbReference type="EMBL" id="KE361638">
    <property type="protein sequence ID" value="EPQ27642.1"/>
    <property type="molecule type" value="Genomic_DNA"/>
</dbReference>
<dbReference type="InterPro" id="IPR011012">
    <property type="entry name" value="Longin-like_dom_sf"/>
</dbReference>
<dbReference type="Gene3D" id="3.30.450.70">
    <property type="match status" value="1"/>
</dbReference>
<evidence type="ECO:0008006" key="3">
    <source>
        <dbReference type="Google" id="ProtNLM"/>
    </source>
</evidence>
<protein>
    <recommendedName>
        <fullName evidence="3">Sedlin</fullName>
    </recommendedName>
</protein>
<dbReference type="eggNOG" id="KOG3487">
    <property type="taxonomic scope" value="Eukaryota"/>
</dbReference>
<dbReference type="AlphaFoldDB" id="A0A061H459"/>
<dbReference type="InterPro" id="IPR006722">
    <property type="entry name" value="Sedlin"/>
</dbReference>
<reference evidence="1 2" key="1">
    <citation type="journal article" date="2013" name="Plant Cell">
        <title>The transition from a phytopathogenic smut ancestor to an anamorphic biocontrol agent deciphered by comparative whole-genome analysis.</title>
        <authorList>
            <person name="Lefebvre F."/>
            <person name="Joly D.L."/>
            <person name="Labbe C."/>
            <person name="Teichmann B."/>
            <person name="Linning R."/>
            <person name="Belzile F."/>
            <person name="Bakkeren G."/>
            <person name="Belanger R.R."/>
        </authorList>
    </citation>
    <scope>NUCLEOTIDE SEQUENCE [LARGE SCALE GENOMIC DNA]</scope>
    <source>
        <strain evidence="1 2">PF-1</strain>
    </source>
</reference>
<proteinExistence type="predicted"/>
<dbReference type="KEGG" id="pfp:PFL1_04780"/>
<dbReference type="OrthoDB" id="10252102at2759"/>
<dbReference type="HOGENOM" id="CLU_085828_3_0_1"/>
<dbReference type="CDD" id="cd14825">
    <property type="entry name" value="TRAPPC2_sedlin"/>
    <property type="match status" value="1"/>
</dbReference>
<evidence type="ECO:0000313" key="2">
    <source>
        <dbReference type="Proteomes" id="UP000053664"/>
    </source>
</evidence>
<sequence>MSYYLVLVSPRDIPLYEADLYSKPSTSSSSSFFSSSSASNAAATAASNSSAAQAAGSSGSPRPSFDSFSSGGGGVFGFSSALRDLTSGLAAGTSGSSSSSAAAATASGSTGVGAAKKEGKGIGFGRYNDKHVLQMIAHSSLDAVEDWAASAGTMYLKQVDRINEWSTSCFLVPGGVKFLILHEHRHDDGIRNFFLDIWEAYLKVSLNPFFDPNTAITSASFDAKVKASARKHL</sequence>
<dbReference type="GO" id="GO:0005737">
    <property type="term" value="C:cytoplasm"/>
    <property type="evidence" value="ECO:0007669"/>
    <property type="project" value="GOC"/>
</dbReference>
<dbReference type="Pfam" id="PF04628">
    <property type="entry name" value="Sedlin_N"/>
    <property type="match status" value="1"/>
</dbReference>
<name>A0A061H459_9BASI</name>
<dbReference type="SUPFAM" id="SSF64356">
    <property type="entry name" value="SNARE-like"/>
    <property type="match status" value="1"/>
</dbReference>
<evidence type="ECO:0000313" key="1">
    <source>
        <dbReference type="EMBL" id="EPQ27642.1"/>
    </source>
</evidence>
<dbReference type="GeneID" id="19318880"/>
<organism evidence="1 2">
    <name type="scientific">Pseudozyma flocculosa PF-1</name>
    <dbReference type="NCBI Taxonomy" id="1277687"/>
    <lineage>
        <taxon>Eukaryota</taxon>
        <taxon>Fungi</taxon>
        <taxon>Dikarya</taxon>
        <taxon>Basidiomycota</taxon>
        <taxon>Ustilaginomycotina</taxon>
        <taxon>Ustilaginomycetes</taxon>
        <taxon>Ustilaginales</taxon>
        <taxon>Ustilaginaceae</taxon>
        <taxon>Pseudozyma</taxon>
    </lineage>
</organism>